<feature type="domain" description="SpoVT-AbrB" evidence="1">
    <location>
        <begin position="16"/>
        <end position="62"/>
    </location>
</feature>
<accession>A0ABS5RY03</accession>
<comment type="caution">
    <text evidence="2">The sequence shown here is derived from an EMBL/GenBank/DDBJ whole genome shotgun (WGS) entry which is preliminary data.</text>
</comment>
<organism evidence="2 3">
    <name type="scientific">Tianweitania aestuarii</name>
    <dbReference type="NCBI Taxonomy" id="2814886"/>
    <lineage>
        <taxon>Bacteria</taxon>
        <taxon>Pseudomonadati</taxon>
        <taxon>Pseudomonadota</taxon>
        <taxon>Alphaproteobacteria</taxon>
        <taxon>Hyphomicrobiales</taxon>
        <taxon>Phyllobacteriaceae</taxon>
        <taxon>Tianweitania</taxon>
    </lineage>
</organism>
<name>A0ABS5RY03_9HYPH</name>
<dbReference type="SUPFAM" id="SSF89447">
    <property type="entry name" value="AbrB/MazE/MraZ-like"/>
    <property type="match status" value="1"/>
</dbReference>
<dbReference type="EMBL" id="JAFMNX010000003">
    <property type="protein sequence ID" value="MBS9721901.1"/>
    <property type="molecule type" value="Genomic_DNA"/>
</dbReference>
<sequence length="90" mass="9967">MFRITLMRNTEAAMSEIVREDGLVRLPEAVRKQLGITPGMAVDFETDAGGKVTLVRSEEAPEADPLAKWIGYLRDGPTTDEIMEMSRGEV</sequence>
<evidence type="ECO:0000313" key="3">
    <source>
        <dbReference type="Proteomes" id="UP001297272"/>
    </source>
</evidence>
<dbReference type="RefSeq" id="WP_213985506.1">
    <property type="nucleotide sequence ID" value="NZ_JAFMNX010000003.1"/>
</dbReference>
<protein>
    <submittedName>
        <fullName evidence="2">AbrB family transcriptional regulator</fullName>
    </submittedName>
</protein>
<dbReference type="SMART" id="SM00966">
    <property type="entry name" value="SpoVT_AbrB"/>
    <property type="match status" value="1"/>
</dbReference>
<proteinExistence type="predicted"/>
<dbReference type="Proteomes" id="UP001297272">
    <property type="component" value="Unassembled WGS sequence"/>
</dbReference>
<evidence type="ECO:0000259" key="1">
    <source>
        <dbReference type="SMART" id="SM00966"/>
    </source>
</evidence>
<dbReference type="InterPro" id="IPR037914">
    <property type="entry name" value="SpoVT-AbrB_sf"/>
</dbReference>
<keyword evidence="3" id="KW-1185">Reference proteome</keyword>
<dbReference type="InterPro" id="IPR007159">
    <property type="entry name" value="SpoVT-AbrB_dom"/>
</dbReference>
<gene>
    <name evidence="2" type="ORF">JYU29_14515</name>
</gene>
<evidence type="ECO:0000313" key="2">
    <source>
        <dbReference type="EMBL" id="MBS9721901.1"/>
    </source>
</evidence>
<dbReference type="Gene3D" id="2.10.260.10">
    <property type="match status" value="1"/>
</dbReference>
<reference evidence="2 3" key="1">
    <citation type="submission" date="2021-03" db="EMBL/GenBank/DDBJ databases">
        <title>Tianweitania aestuarii sp. nov., isolated from a tidal flat.</title>
        <authorList>
            <person name="Park S."/>
            <person name="Yoon J.-H."/>
        </authorList>
    </citation>
    <scope>NUCLEOTIDE SEQUENCE [LARGE SCALE GENOMIC DNA]</scope>
    <source>
        <strain evidence="2 3">BSSL-BM11</strain>
    </source>
</reference>